<dbReference type="SUPFAM" id="SSF102712">
    <property type="entry name" value="JAB1/MPN domain"/>
    <property type="match status" value="1"/>
</dbReference>
<evidence type="ECO:0000256" key="4">
    <source>
        <dbReference type="ARBA" id="ARBA00022833"/>
    </source>
</evidence>
<dbReference type="Proteomes" id="UP000238071">
    <property type="component" value="Unassembled WGS sequence"/>
</dbReference>
<dbReference type="OrthoDB" id="9802958at2"/>
<dbReference type="InterPro" id="IPR028090">
    <property type="entry name" value="JAB_dom_prok"/>
</dbReference>
<dbReference type="PANTHER" id="PTHR34858">
    <property type="entry name" value="CYSO-CYSTEINE PEPTIDASE"/>
    <property type="match status" value="1"/>
</dbReference>
<dbReference type="AlphaFoldDB" id="A0A2S6H5J5"/>
<keyword evidence="4" id="KW-0862">Zinc</keyword>
<keyword evidence="3" id="KW-0378">Hydrolase</keyword>
<dbReference type="PANTHER" id="PTHR34858:SF1">
    <property type="entry name" value="CYSO-CYSTEINE PEPTIDASE"/>
    <property type="match status" value="1"/>
</dbReference>
<dbReference type="GO" id="GO:0006508">
    <property type="term" value="P:proteolysis"/>
    <property type="evidence" value="ECO:0007669"/>
    <property type="project" value="UniProtKB-KW"/>
</dbReference>
<keyword evidence="1" id="KW-0645">Protease</keyword>
<evidence type="ECO:0000256" key="1">
    <source>
        <dbReference type="ARBA" id="ARBA00022670"/>
    </source>
</evidence>
<protein>
    <submittedName>
        <fullName evidence="7">Proteasome lid subunit RPN8/RPN11</fullName>
    </submittedName>
</protein>
<keyword evidence="8" id="KW-1185">Reference proteome</keyword>
<dbReference type="EMBL" id="PTIY01000003">
    <property type="protein sequence ID" value="PPK72758.1"/>
    <property type="molecule type" value="Genomic_DNA"/>
</dbReference>
<evidence type="ECO:0000313" key="8">
    <source>
        <dbReference type="Proteomes" id="UP000238071"/>
    </source>
</evidence>
<evidence type="ECO:0000256" key="2">
    <source>
        <dbReference type="ARBA" id="ARBA00022723"/>
    </source>
</evidence>
<accession>A0A2S6H5J5</accession>
<keyword evidence="5" id="KW-0482">Metalloprotease</keyword>
<evidence type="ECO:0000256" key="3">
    <source>
        <dbReference type="ARBA" id="ARBA00022801"/>
    </source>
</evidence>
<evidence type="ECO:0000313" key="7">
    <source>
        <dbReference type="EMBL" id="PPK72758.1"/>
    </source>
</evidence>
<dbReference type="GO" id="GO:0008235">
    <property type="term" value="F:metalloexopeptidase activity"/>
    <property type="evidence" value="ECO:0007669"/>
    <property type="project" value="TreeGrafter"/>
</dbReference>
<dbReference type="Gene3D" id="3.40.140.10">
    <property type="entry name" value="Cytidine Deaminase, domain 2"/>
    <property type="match status" value="1"/>
</dbReference>
<reference evidence="7 8" key="1">
    <citation type="submission" date="2018-02" db="EMBL/GenBank/DDBJ databases">
        <title>Subsurface microbial communities from deep shales in Ohio and West Virginia, USA.</title>
        <authorList>
            <person name="Wrighton K."/>
        </authorList>
    </citation>
    <scope>NUCLEOTIDE SEQUENCE [LARGE SCALE GENOMIC DNA]</scope>
    <source>
        <strain evidence="7 8">OWC-G53F</strain>
    </source>
</reference>
<dbReference type="GO" id="GO:0000502">
    <property type="term" value="C:proteasome complex"/>
    <property type="evidence" value="ECO:0007669"/>
    <property type="project" value="UniProtKB-KW"/>
</dbReference>
<sequence>MPQEHIQIPRKITNQLLHLAQISPDFEVCGLIGSKNGLPSGCYPIKNTAEHPQQRFQLDPAQQISAMAKMRDQGEELFAIYHSHPTAPATPSLTDLEQASYPEALYLIISLNTKGVLEMRGFKIDHKSAQELTLSLTENM</sequence>
<name>A0A2S6H5J5_9GAMM</name>
<dbReference type="InterPro" id="IPR000555">
    <property type="entry name" value="JAMM/MPN+_dom"/>
</dbReference>
<comment type="caution">
    <text evidence="7">The sequence shown here is derived from an EMBL/GenBank/DDBJ whole genome shotgun (WGS) entry which is preliminary data.</text>
</comment>
<feature type="domain" description="JAB1/MPN/MOV34 metalloenzyme" evidence="6">
    <location>
        <begin position="5"/>
        <end position="135"/>
    </location>
</feature>
<dbReference type="RefSeq" id="WP_104422849.1">
    <property type="nucleotide sequence ID" value="NZ_PTIY01000003.1"/>
</dbReference>
<evidence type="ECO:0000256" key="5">
    <source>
        <dbReference type="ARBA" id="ARBA00023049"/>
    </source>
</evidence>
<dbReference type="InterPro" id="IPR051929">
    <property type="entry name" value="VirAsm_ModProt"/>
</dbReference>
<gene>
    <name evidence="7" type="ORF">B0F88_103196</name>
</gene>
<keyword evidence="7" id="KW-0647">Proteasome</keyword>
<dbReference type="Pfam" id="PF14464">
    <property type="entry name" value="Prok-JAB"/>
    <property type="match status" value="1"/>
</dbReference>
<evidence type="ECO:0000259" key="6">
    <source>
        <dbReference type="SMART" id="SM00232"/>
    </source>
</evidence>
<dbReference type="SMART" id="SM00232">
    <property type="entry name" value="JAB_MPN"/>
    <property type="match status" value="1"/>
</dbReference>
<proteinExistence type="predicted"/>
<organism evidence="7 8">
    <name type="scientific">Methylobacter tundripaludum</name>
    <dbReference type="NCBI Taxonomy" id="173365"/>
    <lineage>
        <taxon>Bacteria</taxon>
        <taxon>Pseudomonadati</taxon>
        <taxon>Pseudomonadota</taxon>
        <taxon>Gammaproteobacteria</taxon>
        <taxon>Methylococcales</taxon>
        <taxon>Methylococcaceae</taxon>
        <taxon>Methylobacter</taxon>
    </lineage>
</organism>
<keyword evidence="2" id="KW-0479">Metal-binding</keyword>
<dbReference type="CDD" id="cd08070">
    <property type="entry name" value="MPN_like"/>
    <property type="match status" value="1"/>
</dbReference>
<dbReference type="GO" id="GO:0008270">
    <property type="term" value="F:zinc ion binding"/>
    <property type="evidence" value="ECO:0007669"/>
    <property type="project" value="TreeGrafter"/>
</dbReference>